<evidence type="ECO:0000313" key="1">
    <source>
        <dbReference type="EMBL" id="DAF64878.1"/>
    </source>
</evidence>
<proteinExistence type="predicted"/>
<accession>A0A8S5TP14</accession>
<reference evidence="1" key="1">
    <citation type="journal article" date="2021" name="Proc. Natl. Acad. Sci. U.S.A.">
        <title>A Catalog of Tens of Thousands of Viruses from Human Metagenomes Reveals Hidden Associations with Chronic Diseases.</title>
        <authorList>
            <person name="Tisza M.J."/>
            <person name="Buck C.B."/>
        </authorList>
    </citation>
    <scope>NUCLEOTIDE SEQUENCE</scope>
    <source>
        <strain evidence="1">CttqT1</strain>
    </source>
</reference>
<sequence>MSIIATSLSLFCPFFRCLIAFLDQQYTALYFLGLLQLLNSI</sequence>
<organism evidence="1">
    <name type="scientific">Siphoviridae sp. cttqT1</name>
    <dbReference type="NCBI Taxonomy" id="2827961"/>
    <lineage>
        <taxon>Viruses</taxon>
        <taxon>Duplodnaviria</taxon>
        <taxon>Heunggongvirae</taxon>
        <taxon>Uroviricota</taxon>
        <taxon>Caudoviricetes</taxon>
    </lineage>
</organism>
<name>A0A8S5TP14_9CAUD</name>
<protein>
    <submittedName>
        <fullName evidence="1">Uncharacterized protein</fullName>
    </submittedName>
</protein>
<dbReference type="EMBL" id="BK032869">
    <property type="protein sequence ID" value="DAF64878.1"/>
    <property type="molecule type" value="Genomic_DNA"/>
</dbReference>